<protein>
    <submittedName>
        <fullName evidence="1">Uncharacterized protein</fullName>
    </submittedName>
</protein>
<evidence type="ECO:0000313" key="2">
    <source>
        <dbReference type="Proteomes" id="UP000824120"/>
    </source>
</evidence>
<comment type="caution">
    <text evidence="1">The sequence shown here is derived from an EMBL/GenBank/DDBJ whole genome shotgun (WGS) entry which is preliminary data.</text>
</comment>
<gene>
    <name evidence="1" type="ORF">H5410_030646</name>
</gene>
<reference evidence="1 2" key="1">
    <citation type="submission" date="2020-09" db="EMBL/GenBank/DDBJ databases">
        <title>De no assembly of potato wild relative species, Solanum commersonii.</title>
        <authorList>
            <person name="Cho K."/>
        </authorList>
    </citation>
    <scope>NUCLEOTIDE SEQUENCE [LARGE SCALE GENOMIC DNA]</scope>
    <source>
        <strain evidence="1">LZ3.2</strain>
        <tissue evidence="1">Leaf</tissue>
    </source>
</reference>
<dbReference type="Proteomes" id="UP000824120">
    <property type="component" value="Chromosome 6"/>
</dbReference>
<proteinExistence type="predicted"/>
<dbReference type="AlphaFoldDB" id="A0A9J5YJA9"/>
<accession>A0A9J5YJA9</accession>
<organism evidence="1 2">
    <name type="scientific">Solanum commersonii</name>
    <name type="common">Commerson's wild potato</name>
    <name type="synonym">Commerson's nightshade</name>
    <dbReference type="NCBI Taxonomy" id="4109"/>
    <lineage>
        <taxon>Eukaryota</taxon>
        <taxon>Viridiplantae</taxon>
        <taxon>Streptophyta</taxon>
        <taxon>Embryophyta</taxon>
        <taxon>Tracheophyta</taxon>
        <taxon>Spermatophyta</taxon>
        <taxon>Magnoliopsida</taxon>
        <taxon>eudicotyledons</taxon>
        <taxon>Gunneridae</taxon>
        <taxon>Pentapetalae</taxon>
        <taxon>asterids</taxon>
        <taxon>lamiids</taxon>
        <taxon>Solanales</taxon>
        <taxon>Solanaceae</taxon>
        <taxon>Solanoideae</taxon>
        <taxon>Solaneae</taxon>
        <taxon>Solanum</taxon>
    </lineage>
</organism>
<dbReference type="OrthoDB" id="10550878at2759"/>
<dbReference type="EMBL" id="JACXVP010000006">
    <property type="protein sequence ID" value="KAG5599276.1"/>
    <property type="molecule type" value="Genomic_DNA"/>
</dbReference>
<sequence length="174" mass="20353">IPEKQNSIITNKDEFNWEERGEGSFKDVIHKNKWVALEHPNKKDSTAKEVIGDKDPLRRSLVSRFQGCEEIPLVTMSEVGLKILGNVSITFFIRKYHKYRVWTKFEGAELRIFQLLILTCHWPGRITIINSVLDSLPTYVMHVFPIRSRVEERLDKLEDTTIMSIVVNLEEKKQ</sequence>
<name>A0A9J5YJA9_SOLCO</name>
<feature type="non-terminal residue" evidence="1">
    <location>
        <position position="1"/>
    </location>
</feature>
<keyword evidence="2" id="KW-1185">Reference proteome</keyword>
<evidence type="ECO:0000313" key="1">
    <source>
        <dbReference type="EMBL" id="KAG5599276.1"/>
    </source>
</evidence>